<dbReference type="AlphaFoldDB" id="A0A8X6U7P1"/>
<gene>
    <name evidence="3" type="ORF">NPIL_386761</name>
</gene>
<keyword evidence="2" id="KW-1133">Transmembrane helix</keyword>
<organism evidence="3 4">
    <name type="scientific">Nephila pilipes</name>
    <name type="common">Giant wood spider</name>
    <name type="synonym">Nephila maculata</name>
    <dbReference type="NCBI Taxonomy" id="299642"/>
    <lineage>
        <taxon>Eukaryota</taxon>
        <taxon>Metazoa</taxon>
        <taxon>Ecdysozoa</taxon>
        <taxon>Arthropoda</taxon>
        <taxon>Chelicerata</taxon>
        <taxon>Arachnida</taxon>
        <taxon>Araneae</taxon>
        <taxon>Araneomorphae</taxon>
        <taxon>Entelegynae</taxon>
        <taxon>Araneoidea</taxon>
        <taxon>Nephilidae</taxon>
        <taxon>Nephila</taxon>
    </lineage>
</organism>
<keyword evidence="4" id="KW-1185">Reference proteome</keyword>
<sequence length="97" mass="10808">MTNSGLPVFINRNRVTTVAGDDPHCLPRRDEPASSDAGRAAEMRRRNKATAVQVLAQRGEIADRSTRCREQRKDNGFHHIFLVSGGSLITFLIFKSN</sequence>
<protein>
    <submittedName>
        <fullName evidence="3">Uncharacterized protein</fullName>
    </submittedName>
</protein>
<feature type="region of interest" description="Disordered" evidence="1">
    <location>
        <begin position="20"/>
        <end position="48"/>
    </location>
</feature>
<name>A0A8X6U7P1_NEPPI</name>
<reference evidence="3" key="1">
    <citation type="submission" date="2020-08" db="EMBL/GenBank/DDBJ databases">
        <title>Multicomponent nature underlies the extraordinary mechanical properties of spider dragline silk.</title>
        <authorList>
            <person name="Kono N."/>
            <person name="Nakamura H."/>
            <person name="Mori M."/>
            <person name="Yoshida Y."/>
            <person name="Ohtoshi R."/>
            <person name="Malay A.D."/>
            <person name="Moran D.A.P."/>
            <person name="Tomita M."/>
            <person name="Numata K."/>
            <person name="Arakawa K."/>
        </authorList>
    </citation>
    <scope>NUCLEOTIDE SEQUENCE</scope>
</reference>
<proteinExistence type="predicted"/>
<dbReference type="Proteomes" id="UP000887013">
    <property type="component" value="Unassembled WGS sequence"/>
</dbReference>
<feature type="transmembrane region" description="Helical" evidence="2">
    <location>
        <begin position="76"/>
        <end position="94"/>
    </location>
</feature>
<comment type="caution">
    <text evidence="3">The sequence shown here is derived from an EMBL/GenBank/DDBJ whole genome shotgun (WGS) entry which is preliminary data.</text>
</comment>
<evidence type="ECO:0000256" key="2">
    <source>
        <dbReference type="SAM" id="Phobius"/>
    </source>
</evidence>
<dbReference type="EMBL" id="BMAW01023471">
    <property type="protein sequence ID" value="GFT82942.1"/>
    <property type="molecule type" value="Genomic_DNA"/>
</dbReference>
<evidence type="ECO:0000313" key="3">
    <source>
        <dbReference type="EMBL" id="GFT82942.1"/>
    </source>
</evidence>
<evidence type="ECO:0000313" key="4">
    <source>
        <dbReference type="Proteomes" id="UP000887013"/>
    </source>
</evidence>
<keyword evidence="2" id="KW-0472">Membrane</keyword>
<feature type="compositionally biased region" description="Basic and acidic residues" evidence="1">
    <location>
        <begin position="21"/>
        <end position="32"/>
    </location>
</feature>
<evidence type="ECO:0000256" key="1">
    <source>
        <dbReference type="SAM" id="MobiDB-lite"/>
    </source>
</evidence>
<accession>A0A8X6U7P1</accession>
<keyword evidence="2" id="KW-0812">Transmembrane</keyword>